<dbReference type="AlphaFoldDB" id="A0AAU9EHX3"/>
<protein>
    <recommendedName>
        <fullName evidence="1">Transglutaminase-like domain-containing protein</fullName>
    </recommendedName>
</protein>
<dbReference type="KEGG" id="dmp:FAK_37940"/>
<gene>
    <name evidence="2" type="ORF">FAK_37940</name>
</gene>
<dbReference type="PANTHER" id="PTHR33490:SF3">
    <property type="entry name" value="CONSERVED INTEGRAL MEMBRANE PROTEIN"/>
    <property type="match status" value="1"/>
</dbReference>
<dbReference type="SUPFAM" id="SSF54001">
    <property type="entry name" value="Cysteine proteinases"/>
    <property type="match status" value="1"/>
</dbReference>
<dbReference type="Gene3D" id="3.10.620.30">
    <property type="match status" value="1"/>
</dbReference>
<dbReference type="InterPro" id="IPR038765">
    <property type="entry name" value="Papain-like_cys_pep_sf"/>
</dbReference>
<organism evidence="2 3">
    <name type="scientific">Desulfoferula mesophila</name>
    <dbReference type="NCBI Taxonomy" id="3058419"/>
    <lineage>
        <taxon>Bacteria</taxon>
        <taxon>Pseudomonadati</taxon>
        <taxon>Thermodesulfobacteriota</taxon>
        <taxon>Desulfarculia</taxon>
        <taxon>Desulfarculales</taxon>
        <taxon>Desulfarculaceae</taxon>
        <taxon>Desulfoferula</taxon>
    </lineage>
</organism>
<dbReference type="Pfam" id="PF01841">
    <property type="entry name" value="Transglut_core"/>
    <property type="match status" value="1"/>
</dbReference>
<dbReference type="Proteomes" id="UP001366166">
    <property type="component" value="Chromosome"/>
</dbReference>
<sequence length="222" mass="24784">MSDERPLEDFLVPAPGVQCEASEVFELAKRVARGSVGDVEAARRLFEFVRDTVRYSVRVPFDSLEHYLALNTLARGRGYCVQKAALLCALARAVGIPARLGFADIENNLLPEGLYEITGGKVLQYHCFVEWYVGGAWHKATPSFDRALSAERGWRLVEFVPGEDLLLPATDLSGRPHIRYLQQRGWRLGVPLEEMMATWIADVGADHLDAWRAWALAAEQSA</sequence>
<proteinExistence type="predicted"/>
<evidence type="ECO:0000313" key="3">
    <source>
        <dbReference type="Proteomes" id="UP001366166"/>
    </source>
</evidence>
<name>A0AAU9EHX3_9BACT</name>
<feature type="domain" description="Transglutaminase-like" evidence="1">
    <location>
        <begin position="72"/>
        <end position="144"/>
    </location>
</feature>
<evidence type="ECO:0000259" key="1">
    <source>
        <dbReference type="SMART" id="SM00460"/>
    </source>
</evidence>
<accession>A0AAU9EHX3</accession>
<dbReference type="PANTHER" id="PTHR33490">
    <property type="entry name" value="BLR5614 PROTEIN-RELATED"/>
    <property type="match status" value="1"/>
</dbReference>
<dbReference type="EMBL" id="AP028679">
    <property type="protein sequence ID" value="BEQ16728.1"/>
    <property type="molecule type" value="Genomic_DNA"/>
</dbReference>
<dbReference type="RefSeq" id="WP_338602978.1">
    <property type="nucleotide sequence ID" value="NZ_AP028679.1"/>
</dbReference>
<evidence type="ECO:0000313" key="2">
    <source>
        <dbReference type="EMBL" id="BEQ16728.1"/>
    </source>
</evidence>
<keyword evidence="3" id="KW-1185">Reference proteome</keyword>
<dbReference type="InterPro" id="IPR002931">
    <property type="entry name" value="Transglutaminase-like"/>
</dbReference>
<dbReference type="SMART" id="SM00460">
    <property type="entry name" value="TGc"/>
    <property type="match status" value="1"/>
</dbReference>
<reference evidence="3" key="1">
    <citation type="journal article" date="2023" name="Arch. Microbiol.">
        <title>Desulfoferula mesophilus gen. nov. sp. nov., a mesophilic sulfate-reducing bacterium isolated from a brackish lake sediment.</title>
        <authorList>
            <person name="Watanabe T."/>
            <person name="Yabe T."/>
            <person name="Tsuji J.M."/>
            <person name="Fukui M."/>
        </authorList>
    </citation>
    <scope>NUCLEOTIDE SEQUENCE [LARGE SCALE GENOMIC DNA]</scope>
    <source>
        <strain evidence="3">12FAK</strain>
    </source>
</reference>